<dbReference type="InterPro" id="IPR018264">
    <property type="entry name" value="Ribosomal_bL33_CS"/>
</dbReference>
<reference evidence="6 7" key="1">
    <citation type="submission" date="2014-07" db="EMBL/GenBank/DDBJ databases">
        <authorList>
            <person name="McCorrison J."/>
            <person name="Sanka R."/>
            <person name="Torralba M."/>
            <person name="Gillis M."/>
            <person name="Haft D.H."/>
            <person name="Methe B."/>
            <person name="Sutton G."/>
            <person name="Nelson K.E."/>
        </authorList>
    </citation>
    <scope>NUCLEOTIDE SEQUENCE [LARGE SCALE GENOMIC DNA]</scope>
    <source>
        <strain evidence="6 7">DNF00314</strain>
    </source>
</reference>
<dbReference type="GO" id="GO:0006412">
    <property type="term" value="P:translation"/>
    <property type="evidence" value="ECO:0007669"/>
    <property type="project" value="UniProtKB-UniRule"/>
</dbReference>
<keyword evidence="7" id="KW-1185">Reference proteome</keyword>
<evidence type="ECO:0000256" key="2">
    <source>
        <dbReference type="ARBA" id="ARBA00022980"/>
    </source>
</evidence>
<protein>
    <recommendedName>
        <fullName evidence="4 5">Large ribosomal subunit protein bL33</fullName>
    </recommendedName>
</protein>
<dbReference type="AlphaFoldDB" id="A0A096AIH4"/>
<sequence>MRNAVTLACTDCKQRNYQTNKNKKNNPDRIEMMKYCKFCGKHTLHRETK</sequence>
<dbReference type="NCBIfam" id="TIGR01023">
    <property type="entry name" value="rpmG_bact"/>
    <property type="match status" value="1"/>
</dbReference>
<evidence type="ECO:0000313" key="7">
    <source>
        <dbReference type="Proteomes" id="UP000029628"/>
    </source>
</evidence>
<dbReference type="eggNOG" id="COG0267">
    <property type="taxonomic scope" value="Bacteria"/>
</dbReference>
<gene>
    <name evidence="5 6" type="primary">rpmG</name>
    <name evidence="6" type="ORF">HMPREF0872_08705</name>
</gene>
<evidence type="ECO:0000256" key="1">
    <source>
        <dbReference type="ARBA" id="ARBA00007596"/>
    </source>
</evidence>
<dbReference type="EMBL" id="JRNT01000043">
    <property type="protein sequence ID" value="KGF46351.1"/>
    <property type="molecule type" value="Genomic_DNA"/>
</dbReference>
<evidence type="ECO:0000256" key="3">
    <source>
        <dbReference type="ARBA" id="ARBA00023274"/>
    </source>
</evidence>
<dbReference type="Pfam" id="PF00471">
    <property type="entry name" value="Ribosomal_L33"/>
    <property type="match status" value="1"/>
</dbReference>
<dbReference type="Gene3D" id="2.20.28.120">
    <property type="entry name" value="Ribosomal protein L33"/>
    <property type="match status" value="1"/>
</dbReference>
<dbReference type="PROSITE" id="PS00582">
    <property type="entry name" value="RIBOSOMAL_L33"/>
    <property type="match status" value="1"/>
</dbReference>
<accession>A0A096AIH4</accession>
<evidence type="ECO:0000256" key="4">
    <source>
        <dbReference type="ARBA" id="ARBA00035176"/>
    </source>
</evidence>
<dbReference type="InterPro" id="IPR001705">
    <property type="entry name" value="Ribosomal_bL33"/>
</dbReference>
<organism evidence="6 7">
    <name type="scientific">Veillonella montpellierensis DNF00314</name>
    <dbReference type="NCBI Taxonomy" id="1401067"/>
    <lineage>
        <taxon>Bacteria</taxon>
        <taxon>Bacillati</taxon>
        <taxon>Bacillota</taxon>
        <taxon>Negativicutes</taxon>
        <taxon>Veillonellales</taxon>
        <taxon>Veillonellaceae</taxon>
        <taxon>Veillonella</taxon>
    </lineage>
</organism>
<comment type="caution">
    <text evidence="6">The sequence shown here is derived from an EMBL/GenBank/DDBJ whole genome shotgun (WGS) entry which is preliminary data.</text>
</comment>
<dbReference type="GO" id="GO:0005840">
    <property type="term" value="C:ribosome"/>
    <property type="evidence" value="ECO:0007669"/>
    <property type="project" value="UniProtKB-KW"/>
</dbReference>
<name>A0A096AIH4_9FIRM</name>
<keyword evidence="2 5" id="KW-0689">Ribosomal protein</keyword>
<dbReference type="GO" id="GO:1990904">
    <property type="term" value="C:ribonucleoprotein complex"/>
    <property type="evidence" value="ECO:0007669"/>
    <property type="project" value="UniProtKB-KW"/>
</dbReference>
<evidence type="ECO:0000256" key="5">
    <source>
        <dbReference type="HAMAP-Rule" id="MF_00294"/>
    </source>
</evidence>
<comment type="similarity">
    <text evidence="1 5">Belongs to the bacterial ribosomal protein bL33 family.</text>
</comment>
<dbReference type="GO" id="GO:0005737">
    <property type="term" value="C:cytoplasm"/>
    <property type="evidence" value="ECO:0007669"/>
    <property type="project" value="UniProtKB-ARBA"/>
</dbReference>
<dbReference type="InterPro" id="IPR038584">
    <property type="entry name" value="Ribosomal_bL33_sf"/>
</dbReference>
<dbReference type="PANTHER" id="PTHR43168:SF2">
    <property type="entry name" value="LARGE RIBOSOMAL SUBUNIT PROTEIN BL33C"/>
    <property type="match status" value="1"/>
</dbReference>
<dbReference type="NCBIfam" id="NF001860">
    <property type="entry name" value="PRK00595.1"/>
    <property type="match status" value="1"/>
</dbReference>
<dbReference type="InterPro" id="IPR011332">
    <property type="entry name" value="Ribosomal_zn-bd"/>
</dbReference>
<dbReference type="HAMAP" id="MF_00294">
    <property type="entry name" value="Ribosomal_bL33"/>
    <property type="match status" value="1"/>
</dbReference>
<dbReference type="SUPFAM" id="SSF57829">
    <property type="entry name" value="Zn-binding ribosomal proteins"/>
    <property type="match status" value="1"/>
</dbReference>
<evidence type="ECO:0000313" key="6">
    <source>
        <dbReference type="EMBL" id="KGF46351.1"/>
    </source>
</evidence>
<keyword evidence="3 5" id="KW-0687">Ribonucleoprotein</keyword>
<dbReference type="GO" id="GO:0003735">
    <property type="term" value="F:structural constituent of ribosome"/>
    <property type="evidence" value="ECO:0007669"/>
    <property type="project" value="InterPro"/>
</dbReference>
<dbReference type="NCBIfam" id="NF001764">
    <property type="entry name" value="PRK00504.1"/>
    <property type="match status" value="1"/>
</dbReference>
<dbReference type="RefSeq" id="WP_028257918.1">
    <property type="nucleotide sequence ID" value="NZ_JRNT01000043.1"/>
</dbReference>
<dbReference type="Proteomes" id="UP000029628">
    <property type="component" value="Unassembled WGS sequence"/>
</dbReference>
<dbReference type="PANTHER" id="PTHR43168">
    <property type="entry name" value="50S RIBOSOMAL PROTEIN L33, CHLOROPLASTIC"/>
    <property type="match status" value="1"/>
</dbReference>
<proteinExistence type="inferred from homology"/>